<dbReference type="Proteomes" id="UP000189627">
    <property type="component" value="Plasmid pENH92"/>
</dbReference>
<keyword evidence="1" id="KW-0614">Plasmid</keyword>
<protein>
    <submittedName>
        <fullName evidence="1">Uncharacterized protein</fullName>
    </submittedName>
</protein>
<evidence type="ECO:0000313" key="1">
    <source>
        <dbReference type="EMBL" id="AQV99398.1"/>
    </source>
</evidence>
<geneLocation type="plasmid" evidence="2">
    <name>penh92</name>
</geneLocation>
<gene>
    <name evidence="1" type="ORF">BJN34_36610</name>
</gene>
<dbReference type="RefSeq" id="WP_078201788.1">
    <property type="nucleotide sequence ID" value="NZ_CP017759.1"/>
</dbReference>
<organism evidence="1 2">
    <name type="scientific">Cupriavidus necator</name>
    <name type="common">Alcaligenes eutrophus</name>
    <name type="synonym">Ralstonia eutropha</name>
    <dbReference type="NCBI Taxonomy" id="106590"/>
    <lineage>
        <taxon>Bacteria</taxon>
        <taxon>Pseudomonadati</taxon>
        <taxon>Pseudomonadota</taxon>
        <taxon>Betaproteobacteria</taxon>
        <taxon>Burkholderiales</taxon>
        <taxon>Burkholderiaceae</taxon>
        <taxon>Cupriavidus</taxon>
    </lineage>
</organism>
<name>A0A1U9V367_CUPNE</name>
<sequence>MKMIYASLTLSDLYVFFEGAPLDGLASQKGRPNGIAVAHDGAAPMPRLAALDSPLQEGW</sequence>
<accession>A0A1U9V367</accession>
<dbReference type="AlphaFoldDB" id="A0A1U9V367"/>
<proteinExistence type="predicted"/>
<evidence type="ECO:0000313" key="2">
    <source>
        <dbReference type="Proteomes" id="UP000189627"/>
    </source>
</evidence>
<dbReference type="EMBL" id="CP017759">
    <property type="protein sequence ID" value="AQV99398.1"/>
    <property type="molecule type" value="Genomic_DNA"/>
</dbReference>
<dbReference type="KEGG" id="cuh:BJN34_36610"/>
<reference evidence="2" key="1">
    <citation type="submission" date="2017-02" db="EMBL/GenBank/DDBJ databases">
        <title>Complete genome sequence of Cupriavidus necator strain NH9, a 3-chlorobenzoate degrader.</title>
        <authorList>
            <person name="Moriuchi R."/>
            <person name="Dohra H."/>
            <person name="Ogawa N."/>
        </authorList>
    </citation>
    <scope>NUCLEOTIDE SEQUENCE [LARGE SCALE GENOMIC DNA]</scope>
    <source>
        <strain evidence="2">NH9</strain>
        <plasmid evidence="2">penh92</plasmid>
    </source>
</reference>